<evidence type="ECO:0000313" key="1">
    <source>
        <dbReference type="EMBL" id="MPN52653.1"/>
    </source>
</evidence>
<proteinExistence type="predicted"/>
<comment type="caution">
    <text evidence="1">The sequence shown here is derived from an EMBL/GenBank/DDBJ whole genome shotgun (WGS) entry which is preliminary data.</text>
</comment>
<sequence>MTRSYVSGDSEFDFTTAKQTMFVLPEGDAADIDGYSVKLFTWESPEGDDSATGCFGAYCKADDVQYSITGIDVTEEEFVNVMLAQLGG</sequence>
<dbReference type="EMBL" id="VSSQ01118970">
    <property type="protein sequence ID" value="MPN52653.1"/>
    <property type="molecule type" value="Genomic_DNA"/>
</dbReference>
<evidence type="ECO:0008006" key="2">
    <source>
        <dbReference type="Google" id="ProtNLM"/>
    </source>
</evidence>
<accession>A0A645IZM3</accession>
<reference evidence="1" key="1">
    <citation type="submission" date="2019-08" db="EMBL/GenBank/DDBJ databases">
        <authorList>
            <person name="Kucharzyk K."/>
            <person name="Murdoch R.W."/>
            <person name="Higgins S."/>
            <person name="Loffler F."/>
        </authorList>
    </citation>
    <scope>NUCLEOTIDE SEQUENCE</scope>
</reference>
<gene>
    <name evidence="1" type="ORF">SDC9_200315</name>
</gene>
<protein>
    <recommendedName>
        <fullName evidence="2">DUF4367 domain-containing protein</fullName>
    </recommendedName>
</protein>
<name>A0A645IZM3_9ZZZZ</name>
<organism evidence="1">
    <name type="scientific">bioreactor metagenome</name>
    <dbReference type="NCBI Taxonomy" id="1076179"/>
    <lineage>
        <taxon>unclassified sequences</taxon>
        <taxon>metagenomes</taxon>
        <taxon>ecological metagenomes</taxon>
    </lineage>
</organism>
<dbReference type="AlphaFoldDB" id="A0A645IZM3"/>